<dbReference type="AlphaFoldDB" id="A0A0F5JY37"/>
<comment type="caution">
    <text evidence="1">The sequence shown here is derived from an EMBL/GenBank/DDBJ whole genome shotgun (WGS) entry which is preliminary data.</text>
</comment>
<sequence length="329" mass="36150">MSISGDAASSETLPVCMMNDDQNALRKLPDELILAAANVLPARAIFNLGLTNKYLHALLLPVFHTSFQAIENIDKIRTDIVSLNTWRQAMSSLDAVSIEAQKPALLRDVALAYSNLTVDRVDPVNRGISPNSDSDESDTLIFERALEAQKEQIPLPPKSVSDALALVDLQVAGYVMLKSLQVSKTGPVELLLLSNKAFWPAMLESWLDDVPAHALKNVIACFAEGYDGPVVEISSRLAGEVAVAQFFVSDALATQPFIVKRTGPEVLALMHKRFNVSTEAQWDAIDERIATELRNRYPLTESAAFQEECRRWREDVGFLTLAKNGATSV</sequence>
<protein>
    <recommendedName>
        <fullName evidence="3">F-box domain-containing protein</fullName>
    </recommendedName>
</protein>
<evidence type="ECO:0000313" key="2">
    <source>
        <dbReference type="Proteomes" id="UP000033618"/>
    </source>
</evidence>
<keyword evidence="2" id="KW-1185">Reference proteome</keyword>
<dbReference type="EMBL" id="LAQU01000016">
    <property type="protein sequence ID" value="KKB62753.1"/>
    <property type="molecule type" value="Genomic_DNA"/>
</dbReference>
<name>A0A0F5JY37_9BURK</name>
<accession>A0A0F5JY37</accession>
<reference evidence="1 2" key="1">
    <citation type="submission" date="2015-03" db="EMBL/GenBank/DDBJ databases">
        <title>Draft Genome Sequence of Burkholderia andropogonis type strain ICMP2807, isolated from Sorghum bicolor.</title>
        <authorList>
            <person name="Lopes-Santos L."/>
            <person name="Castro D.B."/>
            <person name="Ottoboni L.M."/>
            <person name="Park D."/>
            <person name="Weirc B.S."/>
            <person name="Destefano S.A."/>
        </authorList>
    </citation>
    <scope>NUCLEOTIDE SEQUENCE [LARGE SCALE GENOMIC DNA]</scope>
    <source>
        <strain evidence="1 2">ICMP2807</strain>
    </source>
</reference>
<organism evidence="1 2">
    <name type="scientific">Robbsia andropogonis</name>
    <dbReference type="NCBI Taxonomy" id="28092"/>
    <lineage>
        <taxon>Bacteria</taxon>
        <taxon>Pseudomonadati</taxon>
        <taxon>Pseudomonadota</taxon>
        <taxon>Betaproteobacteria</taxon>
        <taxon>Burkholderiales</taxon>
        <taxon>Burkholderiaceae</taxon>
        <taxon>Robbsia</taxon>
    </lineage>
</organism>
<dbReference type="PATRIC" id="fig|28092.6.peg.3739"/>
<evidence type="ECO:0000313" key="1">
    <source>
        <dbReference type="EMBL" id="KKB62753.1"/>
    </source>
</evidence>
<evidence type="ECO:0008006" key="3">
    <source>
        <dbReference type="Google" id="ProtNLM"/>
    </source>
</evidence>
<proteinExistence type="predicted"/>
<dbReference type="Proteomes" id="UP000033618">
    <property type="component" value="Unassembled WGS sequence"/>
</dbReference>
<gene>
    <name evidence="1" type="ORF">WM40_15860</name>
</gene>